<gene>
    <name evidence="1" type="ORF">FOZ62_018599</name>
</gene>
<comment type="caution">
    <text evidence="1">The sequence shown here is derived from an EMBL/GenBank/DDBJ whole genome shotgun (WGS) entry which is preliminary data.</text>
</comment>
<protein>
    <submittedName>
        <fullName evidence="1">Uncharacterized protein</fullName>
    </submittedName>
</protein>
<dbReference type="Proteomes" id="UP000574390">
    <property type="component" value="Unassembled WGS sequence"/>
</dbReference>
<proteinExistence type="predicted"/>
<evidence type="ECO:0000313" key="1">
    <source>
        <dbReference type="EMBL" id="KAF4716800.1"/>
    </source>
</evidence>
<accession>A0A7J6RAZ4</accession>
<dbReference type="EMBL" id="JABANM010024088">
    <property type="protein sequence ID" value="KAF4716800.1"/>
    <property type="molecule type" value="Genomic_DNA"/>
</dbReference>
<dbReference type="AlphaFoldDB" id="A0A7J6RAZ4"/>
<name>A0A7J6RAZ4_PEROL</name>
<feature type="non-terminal residue" evidence="1">
    <location>
        <position position="1"/>
    </location>
</feature>
<reference evidence="1 2" key="1">
    <citation type="submission" date="2020-04" db="EMBL/GenBank/DDBJ databases">
        <title>Perkinsus olseni comparative genomics.</title>
        <authorList>
            <person name="Bogema D.R."/>
        </authorList>
    </citation>
    <scope>NUCLEOTIDE SEQUENCE [LARGE SCALE GENOMIC DNA]</scope>
    <source>
        <strain evidence="1">ATCC PRA-205</strain>
    </source>
</reference>
<organism evidence="1 2">
    <name type="scientific">Perkinsus olseni</name>
    <name type="common">Perkinsus atlanticus</name>
    <dbReference type="NCBI Taxonomy" id="32597"/>
    <lineage>
        <taxon>Eukaryota</taxon>
        <taxon>Sar</taxon>
        <taxon>Alveolata</taxon>
        <taxon>Perkinsozoa</taxon>
        <taxon>Perkinsea</taxon>
        <taxon>Perkinsida</taxon>
        <taxon>Perkinsidae</taxon>
        <taxon>Perkinsus</taxon>
    </lineage>
</organism>
<sequence>ACISPVDAGLLGRIDLKICNCSWYGLVGEHERESVNSALGELRADVMAQYEEAVRRAIVDYLLMDLRMRERCRVSLVPVVRPAWGTKTYYGIEGTVGGPPAEWEVSVAGALDSMQSPLRSLHVPFAALLSLQRLWADSYAAVTLSDLAGDDETRRS</sequence>
<evidence type="ECO:0000313" key="2">
    <source>
        <dbReference type="Proteomes" id="UP000574390"/>
    </source>
</evidence>